<evidence type="ECO:0000256" key="1">
    <source>
        <dbReference type="ARBA" id="ARBA00009986"/>
    </source>
</evidence>
<dbReference type="Pfam" id="PF00171">
    <property type="entry name" value="Aldedh"/>
    <property type="match status" value="1"/>
</dbReference>
<dbReference type="AlphaFoldDB" id="A0A1H8HHF3"/>
<dbReference type="InterPro" id="IPR050740">
    <property type="entry name" value="Aldehyde_DH_Superfamily"/>
</dbReference>
<dbReference type="EMBL" id="FOCF01000008">
    <property type="protein sequence ID" value="SEN55570.1"/>
    <property type="molecule type" value="Genomic_DNA"/>
</dbReference>
<evidence type="ECO:0000259" key="7">
    <source>
        <dbReference type="Pfam" id="PF00171"/>
    </source>
</evidence>
<evidence type="ECO:0000313" key="8">
    <source>
        <dbReference type="EMBL" id="SEN55570.1"/>
    </source>
</evidence>
<dbReference type="InterPro" id="IPR016160">
    <property type="entry name" value="Ald_DH_CS_CYS"/>
</dbReference>
<dbReference type="GO" id="GO:0043824">
    <property type="term" value="F:succinylglutamate-semialdehyde dehydrogenase activity"/>
    <property type="evidence" value="ECO:0007669"/>
    <property type="project" value="InterPro"/>
</dbReference>
<dbReference type="GO" id="GO:0006527">
    <property type="term" value="P:L-arginine catabolic process"/>
    <property type="evidence" value="ECO:0007669"/>
    <property type="project" value="InterPro"/>
</dbReference>
<dbReference type="PROSITE" id="PS00070">
    <property type="entry name" value="ALDEHYDE_DEHYDR_CYS"/>
    <property type="match status" value="1"/>
</dbReference>
<dbReference type="PANTHER" id="PTHR43353:SF5">
    <property type="entry name" value="SUCCINATE-SEMIALDEHYDE DEHYDROGENASE, MITOCHONDRIAL"/>
    <property type="match status" value="1"/>
</dbReference>
<accession>A0A1H8HHF3</accession>
<dbReference type="PROSITE" id="PS00687">
    <property type="entry name" value="ALDEHYDE_DEHYDR_GLU"/>
    <property type="match status" value="1"/>
</dbReference>
<dbReference type="InterPro" id="IPR017649">
    <property type="entry name" value="SuccinylGlu_semiald_DH_AstD"/>
</dbReference>
<dbReference type="SUPFAM" id="SSF53720">
    <property type="entry name" value="ALDH-like"/>
    <property type="match status" value="1"/>
</dbReference>
<dbReference type="InterPro" id="IPR016163">
    <property type="entry name" value="Ald_DH_C"/>
</dbReference>
<feature type="domain" description="Aldehyde dehydrogenase" evidence="7">
    <location>
        <begin position="5"/>
        <end position="446"/>
    </location>
</feature>
<dbReference type="OrthoDB" id="9802947at2"/>
<evidence type="ECO:0000313" key="9">
    <source>
        <dbReference type="Proteomes" id="UP000199206"/>
    </source>
</evidence>
<dbReference type="InterPro" id="IPR029510">
    <property type="entry name" value="Ald_DH_CS_GLU"/>
</dbReference>
<dbReference type="STRING" id="1166340.SAMN05192583_3052"/>
<reference evidence="9" key="1">
    <citation type="submission" date="2016-10" db="EMBL/GenBank/DDBJ databases">
        <authorList>
            <person name="Varghese N."/>
            <person name="Submissions S."/>
        </authorList>
    </citation>
    <scope>NUCLEOTIDE SEQUENCE [LARGE SCALE GENOMIC DNA]</scope>
    <source>
        <strain evidence="9">S6-262</strain>
    </source>
</reference>
<dbReference type="RefSeq" id="WP_093666555.1">
    <property type="nucleotide sequence ID" value="NZ_FOCF01000008.1"/>
</dbReference>
<proteinExistence type="inferred from homology"/>
<dbReference type="PANTHER" id="PTHR43353">
    <property type="entry name" value="SUCCINATE-SEMIALDEHYDE DEHYDROGENASE, MITOCHONDRIAL"/>
    <property type="match status" value="1"/>
</dbReference>
<evidence type="ECO:0000256" key="5">
    <source>
        <dbReference type="PROSITE-ProRule" id="PRU10007"/>
    </source>
</evidence>
<protein>
    <submittedName>
        <fullName evidence="8">Succinylglutamic semialdehyde dehydrogenase</fullName>
    </submittedName>
</protein>
<sequence length="468" mass="48309">MTDDRLVSFDPATEAVIWEGRAAGAAECDAAIATARRAFPAWRATALEDRVAAVRRFAGVLEARRDALAELISRETGKLLWETRAEIGSMIAKVEVSIAAQTERAGARSADTAFGRAVLRHQAHGVMAVLGPYNFPGHLPNGHIVPALLAGNTVVFKPSEVTPATGEAMAAAWAEAGLPTGVFNLVQGGRATGEALVGGDIDGLLFTGSATAGSALRRALVDRPHVILALELGGNNPLIVWDSPDEAASIIVQSAFVTTGQRCSCARRLIVPAGAVGDAVVRALAEMTDRLGIAAWDESGEAFMGPLVSTAAASSARRAVQDVVARGAQVVRPFDGVSGRSEAFVTPAILDVTGIAVPDAEIFAPVLTVVRVPDFDSAIAAANRTSFGLSGGLVSADPALWTRFVEGARAGVVNRNRPTTGAAATMPFGGIGASGNHRPSAYYAADYCAYPIASFEADAVVPVPVPGL</sequence>
<comment type="similarity">
    <text evidence="1 6">Belongs to the aldehyde dehydrogenase family.</text>
</comment>
<dbReference type="NCBIfam" id="NF006992">
    <property type="entry name" value="PRK09457.1"/>
    <property type="match status" value="1"/>
</dbReference>
<evidence type="ECO:0000256" key="4">
    <source>
        <dbReference type="ARBA" id="ARBA00023027"/>
    </source>
</evidence>
<keyword evidence="9" id="KW-1185">Reference proteome</keyword>
<organism evidence="8 9">
    <name type="scientific">Sphingomonas gellani</name>
    <dbReference type="NCBI Taxonomy" id="1166340"/>
    <lineage>
        <taxon>Bacteria</taxon>
        <taxon>Pseudomonadati</taxon>
        <taxon>Pseudomonadota</taxon>
        <taxon>Alphaproteobacteria</taxon>
        <taxon>Sphingomonadales</taxon>
        <taxon>Sphingomonadaceae</taxon>
        <taxon>Sphingomonas</taxon>
    </lineage>
</organism>
<dbReference type="InterPro" id="IPR016162">
    <property type="entry name" value="Ald_DH_N"/>
</dbReference>
<name>A0A1H8HHF3_9SPHN</name>
<dbReference type="Gene3D" id="3.40.309.10">
    <property type="entry name" value="Aldehyde Dehydrogenase, Chain A, domain 2"/>
    <property type="match status" value="1"/>
</dbReference>
<dbReference type="Gene3D" id="3.40.605.10">
    <property type="entry name" value="Aldehyde Dehydrogenase, Chain A, domain 1"/>
    <property type="match status" value="1"/>
</dbReference>
<keyword evidence="2" id="KW-0056">Arginine metabolism</keyword>
<feature type="active site" evidence="5">
    <location>
        <position position="231"/>
    </location>
</feature>
<evidence type="ECO:0000256" key="3">
    <source>
        <dbReference type="ARBA" id="ARBA00023002"/>
    </source>
</evidence>
<dbReference type="InterPro" id="IPR016161">
    <property type="entry name" value="Ald_DH/histidinol_DH"/>
</dbReference>
<keyword evidence="3 6" id="KW-0560">Oxidoreductase</keyword>
<evidence type="ECO:0000256" key="2">
    <source>
        <dbReference type="ARBA" id="ARBA00022503"/>
    </source>
</evidence>
<dbReference type="Proteomes" id="UP000199206">
    <property type="component" value="Unassembled WGS sequence"/>
</dbReference>
<dbReference type="NCBIfam" id="TIGR03240">
    <property type="entry name" value="arg_catab_astD"/>
    <property type="match status" value="1"/>
</dbReference>
<evidence type="ECO:0000256" key="6">
    <source>
        <dbReference type="RuleBase" id="RU003345"/>
    </source>
</evidence>
<keyword evidence="4" id="KW-0520">NAD</keyword>
<dbReference type="InterPro" id="IPR015590">
    <property type="entry name" value="Aldehyde_DH_dom"/>
</dbReference>
<dbReference type="FunFam" id="3.40.605.10:FF:000010">
    <property type="entry name" value="N-succinylglutamate 5-semialdehyde dehydrogenase"/>
    <property type="match status" value="1"/>
</dbReference>
<dbReference type="CDD" id="cd07095">
    <property type="entry name" value="ALDH_SGSD_AstD"/>
    <property type="match status" value="1"/>
</dbReference>
<gene>
    <name evidence="8" type="ORF">SAMN05192583_3052</name>
</gene>